<evidence type="ECO:0000256" key="3">
    <source>
        <dbReference type="ARBA" id="ARBA00022679"/>
    </source>
</evidence>
<accession>A0A9W7L708</accession>
<keyword evidence="4" id="KW-0547">Nucleotide-binding</keyword>
<dbReference type="EMBL" id="BRYA01000882">
    <property type="protein sequence ID" value="GMI34788.1"/>
    <property type="molecule type" value="Genomic_DNA"/>
</dbReference>
<dbReference type="EC" id="2.7.1.35" evidence="2"/>
<dbReference type="PANTHER" id="PTHR10534">
    <property type="entry name" value="PYRIDOXAL KINASE"/>
    <property type="match status" value="1"/>
</dbReference>
<dbReference type="Pfam" id="PF08543">
    <property type="entry name" value="Phos_pyr_kin"/>
    <property type="match status" value="1"/>
</dbReference>
<protein>
    <recommendedName>
        <fullName evidence="2">pyridoxal kinase</fullName>
        <ecNumber evidence="2">2.7.1.35</ecNumber>
    </recommendedName>
</protein>
<sequence length="307" mass="33035">MASTAQTPPTPPPTPPCDETPRVLSIQSHVVHGYVGNKSATFPLQLLGFEVDPVNSVQFSNHTGYPNGFKGLVMDGSNLLSLMSGLTSNSLLTSSTTHLLTGYIGSVSFLNAVIDTYHKAKEKTGGKLKYVCDPVMGDEGKMYVSEELLDVYKTQVIKLAYMVTPNAFEANLLTGLPLTSSSTASTAINALHDIGPKIVVITSMVWEERPGKLIMMVSERGVGMWGVEMDKVEGHYTGTGDLVAALLLAHEHKDGGGWGEILSNVTNTMQAIIRRTWEGGGGELKLVQSKGDIEKKVWEGGVKAWKI</sequence>
<dbReference type="GO" id="GO:0005829">
    <property type="term" value="C:cytosol"/>
    <property type="evidence" value="ECO:0007669"/>
    <property type="project" value="TreeGrafter"/>
</dbReference>
<dbReference type="SUPFAM" id="SSF53613">
    <property type="entry name" value="Ribokinase-like"/>
    <property type="match status" value="1"/>
</dbReference>
<dbReference type="GO" id="GO:0009443">
    <property type="term" value="P:pyridoxal 5'-phosphate salvage"/>
    <property type="evidence" value="ECO:0007669"/>
    <property type="project" value="InterPro"/>
</dbReference>
<dbReference type="GO" id="GO:0005524">
    <property type="term" value="F:ATP binding"/>
    <property type="evidence" value="ECO:0007669"/>
    <property type="project" value="UniProtKB-KW"/>
</dbReference>
<dbReference type="OrthoDB" id="3689at2759"/>
<dbReference type="Gene3D" id="3.40.1190.20">
    <property type="match status" value="1"/>
</dbReference>
<comment type="similarity">
    <text evidence="1">Belongs to the pyridoxine kinase family.</text>
</comment>
<evidence type="ECO:0000313" key="8">
    <source>
        <dbReference type="EMBL" id="GMI34788.1"/>
    </source>
</evidence>
<dbReference type="NCBIfam" id="TIGR00687">
    <property type="entry name" value="pyridox_kin"/>
    <property type="match status" value="1"/>
</dbReference>
<dbReference type="InterPro" id="IPR013749">
    <property type="entry name" value="PM/HMP-P_kinase-1"/>
</dbReference>
<evidence type="ECO:0000259" key="7">
    <source>
        <dbReference type="Pfam" id="PF08543"/>
    </source>
</evidence>
<dbReference type="PANTHER" id="PTHR10534:SF2">
    <property type="entry name" value="PYRIDOXAL KINASE"/>
    <property type="match status" value="1"/>
</dbReference>
<proteinExistence type="inferred from homology"/>
<dbReference type="InterPro" id="IPR004625">
    <property type="entry name" value="PyrdxlKinase"/>
</dbReference>
<keyword evidence="5" id="KW-0418">Kinase</keyword>
<keyword evidence="3" id="KW-0808">Transferase</keyword>
<dbReference type="Proteomes" id="UP001165065">
    <property type="component" value="Unassembled WGS sequence"/>
</dbReference>
<dbReference type="GO" id="GO:0008478">
    <property type="term" value="F:pyridoxal kinase activity"/>
    <property type="evidence" value="ECO:0007669"/>
    <property type="project" value="UniProtKB-EC"/>
</dbReference>
<evidence type="ECO:0000256" key="2">
    <source>
        <dbReference type="ARBA" id="ARBA00012104"/>
    </source>
</evidence>
<evidence type="ECO:0000256" key="6">
    <source>
        <dbReference type="ARBA" id="ARBA00022840"/>
    </source>
</evidence>
<evidence type="ECO:0000256" key="1">
    <source>
        <dbReference type="ARBA" id="ARBA00008805"/>
    </source>
</evidence>
<keyword evidence="6" id="KW-0067">ATP-binding</keyword>
<comment type="caution">
    <text evidence="8">The sequence shown here is derived from an EMBL/GenBank/DDBJ whole genome shotgun (WGS) entry which is preliminary data.</text>
</comment>
<evidence type="ECO:0000256" key="5">
    <source>
        <dbReference type="ARBA" id="ARBA00022777"/>
    </source>
</evidence>
<organism evidence="8 9">
    <name type="scientific">Triparma columacea</name>
    <dbReference type="NCBI Taxonomy" id="722753"/>
    <lineage>
        <taxon>Eukaryota</taxon>
        <taxon>Sar</taxon>
        <taxon>Stramenopiles</taxon>
        <taxon>Ochrophyta</taxon>
        <taxon>Bolidophyceae</taxon>
        <taxon>Parmales</taxon>
        <taxon>Triparmaceae</taxon>
        <taxon>Triparma</taxon>
    </lineage>
</organism>
<feature type="domain" description="Pyridoxamine kinase/Phosphomethylpyrimidine kinase" evidence="7">
    <location>
        <begin position="101"/>
        <end position="250"/>
    </location>
</feature>
<name>A0A9W7L708_9STRA</name>
<dbReference type="InterPro" id="IPR029056">
    <property type="entry name" value="Ribokinase-like"/>
</dbReference>
<dbReference type="AlphaFoldDB" id="A0A9W7L708"/>
<reference evidence="9" key="1">
    <citation type="journal article" date="2023" name="Commun. Biol.">
        <title>Genome analysis of Parmales, the sister group of diatoms, reveals the evolutionary specialization of diatoms from phago-mixotrophs to photoautotrophs.</title>
        <authorList>
            <person name="Ban H."/>
            <person name="Sato S."/>
            <person name="Yoshikawa S."/>
            <person name="Yamada K."/>
            <person name="Nakamura Y."/>
            <person name="Ichinomiya M."/>
            <person name="Sato N."/>
            <person name="Blanc-Mathieu R."/>
            <person name="Endo H."/>
            <person name="Kuwata A."/>
            <person name="Ogata H."/>
        </authorList>
    </citation>
    <scope>NUCLEOTIDE SEQUENCE [LARGE SCALE GENOMIC DNA]</scope>
</reference>
<dbReference type="CDD" id="cd01173">
    <property type="entry name" value="pyridoxal_pyridoxamine_kinase"/>
    <property type="match status" value="1"/>
</dbReference>
<evidence type="ECO:0000256" key="4">
    <source>
        <dbReference type="ARBA" id="ARBA00022741"/>
    </source>
</evidence>
<gene>
    <name evidence="8" type="ORF">TrCOL_g7509</name>
</gene>
<keyword evidence="9" id="KW-1185">Reference proteome</keyword>
<evidence type="ECO:0000313" key="9">
    <source>
        <dbReference type="Proteomes" id="UP001165065"/>
    </source>
</evidence>